<feature type="domain" description="YjiS-like" evidence="1">
    <location>
        <begin position="34"/>
        <end position="60"/>
    </location>
</feature>
<dbReference type="Proteomes" id="UP001315686">
    <property type="component" value="Unassembled WGS sequence"/>
</dbReference>
<proteinExistence type="predicted"/>
<organism evidence="2 3">
    <name type="scientific">Harenicola maris</name>
    <dbReference type="NCBI Taxonomy" id="2841044"/>
    <lineage>
        <taxon>Bacteria</taxon>
        <taxon>Pseudomonadati</taxon>
        <taxon>Pseudomonadota</taxon>
        <taxon>Alphaproteobacteria</taxon>
        <taxon>Rhodobacterales</taxon>
        <taxon>Paracoccaceae</taxon>
        <taxon>Harenicola</taxon>
    </lineage>
</organism>
<keyword evidence="3" id="KW-1185">Reference proteome</keyword>
<sequence>MANAFALDRIAPGYTDKFQRAFARYQANRELKKAYRATLNELQELSNRELSDLGMHRSNLRSIAYQAVYHAG</sequence>
<gene>
    <name evidence="2" type="ORF">IV417_02415</name>
</gene>
<dbReference type="InterPro" id="IPR009506">
    <property type="entry name" value="YjiS-like"/>
</dbReference>
<accession>A0AAP2CKQ3</accession>
<name>A0AAP2CKQ3_9RHOB</name>
<reference evidence="2 3" key="1">
    <citation type="journal article" date="2021" name="Arch. Microbiol.">
        <title>Harenicola maris gen. nov., sp. nov. isolated from the Sea of Japan shallow sediments.</title>
        <authorList>
            <person name="Romanenko L.A."/>
            <person name="Kurilenko V.V."/>
            <person name="Chernysheva N.Y."/>
            <person name="Tekutyeva L.A."/>
            <person name="Velansky P.V."/>
            <person name="Svetashev V.I."/>
            <person name="Isaeva M.P."/>
        </authorList>
    </citation>
    <scope>NUCLEOTIDE SEQUENCE [LARGE SCALE GENOMIC DNA]</scope>
    <source>
        <strain evidence="2 3">KMM 3653</strain>
    </source>
</reference>
<comment type="caution">
    <text evidence="2">The sequence shown here is derived from an EMBL/GenBank/DDBJ whole genome shotgun (WGS) entry which is preliminary data.</text>
</comment>
<dbReference type="EMBL" id="JADQAZ010000001">
    <property type="protein sequence ID" value="MBT0956227.1"/>
    <property type="molecule type" value="Genomic_DNA"/>
</dbReference>
<evidence type="ECO:0000313" key="2">
    <source>
        <dbReference type="EMBL" id="MBT0956227.1"/>
    </source>
</evidence>
<protein>
    <submittedName>
        <fullName evidence="2">DUF1127 domain-containing protein</fullName>
    </submittedName>
</protein>
<dbReference type="AlphaFoldDB" id="A0AAP2CKQ3"/>
<evidence type="ECO:0000313" key="3">
    <source>
        <dbReference type="Proteomes" id="UP001315686"/>
    </source>
</evidence>
<dbReference type="Pfam" id="PF06568">
    <property type="entry name" value="YjiS-like"/>
    <property type="match status" value="1"/>
</dbReference>
<evidence type="ECO:0000259" key="1">
    <source>
        <dbReference type="Pfam" id="PF06568"/>
    </source>
</evidence>